<dbReference type="InterPro" id="IPR006640">
    <property type="entry name" value="SprT-like_domain"/>
</dbReference>
<proteinExistence type="predicted"/>
<sequence length="178" mass="20675">MPFTPDEKARLKHLQTVVEQRVRQLLATARQTLGFCAPNPDLRFDLRGQSAGQARFDARGRGLIRFNPWLLLRHGEEFIDQTVPHEIAHWLIFCLYGRNARPHGVEWRQLMTLFGAEPKRCHQYDLDEIPQRRVSSHSYHCACQDHQLSAVRHNRVRKGQTYLCRHCGQALKPGLFGT</sequence>
<dbReference type="EMBL" id="CP121472">
    <property type="protein sequence ID" value="WPL16242.1"/>
    <property type="molecule type" value="Genomic_DNA"/>
</dbReference>
<feature type="domain" description="SprT-like" evidence="1">
    <location>
        <begin position="20"/>
        <end position="174"/>
    </location>
</feature>
<evidence type="ECO:0000313" key="3">
    <source>
        <dbReference type="Proteomes" id="UP001432180"/>
    </source>
</evidence>
<dbReference type="RefSeq" id="WP_328986788.1">
    <property type="nucleotide sequence ID" value="NZ_CP121472.1"/>
</dbReference>
<keyword evidence="3" id="KW-1185">Reference proteome</keyword>
<dbReference type="PANTHER" id="PTHR38773">
    <property type="entry name" value="PROTEIN SPRT"/>
    <property type="match status" value="1"/>
</dbReference>
<reference evidence="2 3" key="1">
    <citation type="journal article" date="2023" name="Microorganisms">
        <title>Thiorhodovibrio frisius and Trv. litoralis spp. nov., Two Novel Members from a Clade of Fastidious Purple Sulfur Bacteria That Exhibit Unique Red-Shifted Light-Harvesting Capabilities.</title>
        <authorList>
            <person name="Methner A."/>
            <person name="Kuzyk S.B."/>
            <person name="Petersen J."/>
            <person name="Bauer S."/>
            <person name="Brinkmann H."/>
            <person name="Sichau K."/>
            <person name="Wanner G."/>
            <person name="Wolf J."/>
            <person name="Neumann-Schaal M."/>
            <person name="Henke P."/>
            <person name="Tank M."/>
            <person name="Sproer C."/>
            <person name="Bunk B."/>
            <person name="Overmann J."/>
        </authorList>
    </citation>
    <scope>NUCLEOTIDE SEQUENCE [LARGE SCALE GENOMIC DNA]</scope>
    <source>
        <strain evidence="2 3">DSM 6702</strain>
    </source>
</reference>
<dbReference type="Proteomes" id="UP001432180">
    <property type="component" value="Chromosome"/>
</dbReference>
<organism evidence="2 3">
    <name type="scientific">Thiorhodovibrio winogradskyi</name>
    <dbReference type="NCBI Taxonomy" id="77007"/>
    <lineage>
        <taxon>Bacteria</taxon>
        <taxon>Pseudomonadati</taxon>
        <taxon>Pseudomonadota</taxon>
        <taxon>Gammaproteobacteria</taxon>
        <taxon>Chromatiales</taxon>
        <taxon>Chromatiaceae</taxon>
        <taxon>Thiorhodovibrio</taxon>
    </lineage>
</organism>
<protein>
    <submittedName>
        <fullName evidence="2">SprT-like family protein</fullName>
    </submittedName>
</protein>
<dbReference type="PANTHER" id="PTHR38773:SF1">
    <property type="entry name" value="PROTEIN SPRT"/>
    <property type="match status" value="1"/>
</dbReference>
<gene>
    <name evidence="2" type="ORF">Thiowin_01195</name>
</gene>
<accession>A0ABZ0S7F4</accession>
<dbReference type="SMART" id="SM00731">
    <property type="entry name" value="SprT"/>
    <property type="match status" value="1"/>
</dbReference>
<dbReference type="Pfam" id="PF10263">
    <property type="entry name" value="SprT-like"/>
    <property type="match status" value="1"/>
</dbReference>
<evidence type="ECO:0000259" key="1">
    <source>
        <dbReference type="SMART" id="SM00731"/>
    </source>
</evidence>
<evidence type="ECO:0000313" key="2">
    <source>
        <dbReference type="EMBL" id="WPL16242.1"/>
    </source>
</evidence>
<name>A0ABZ0S7F4_9GAMM</name>